<evidence type="ECO:0000313" key="4">
    <source>
        <dbReference type="Proteomes" id="UP000309992"/>
    </source>
</evidence>
<gene>
    <name evidence="3" type="ORF">FCN18_24340</name>
</gene>
<organism evidence="3 4">
    <name type="scientific">Prauserella endophytica</name>
    <dbReference type="NCBI Taxonomy" id="1592324"/>
    <lineage>
        <taxon>Bacteria</taxon>
        <taxon>Bacillati</taxon>
        <taxon>Actinomycetota</taxon>
        <taxon>Actinomycetes</taxon>
        <taxon>Pseudonocardiales</taxon>
        <taxon>Pseudonocardiaceae</taxon>
        <taxon>Prauserella</taxon>
        <taxon>Prauserella coralliicola group</taxon>
    </lineage>
</organism>
<sequence length="211" mass="23877">MTQDPRPYEDLRREIEILLVEFNSVASERIVADEIVNRIVGPELDKLREGGAKLLAISEQFQAERDEARAEADRLRGALANGAAEVVQLRRELADEGHAHGLTKYSLESDLAEARARLSEVQQRYQLASEDSDRIARAATQVEVDLRRRLSEVQQQLQRARASYIDDAKTRFVNDREGHYREHELDEVDAAAGAEFDRHTSPVVDDKDGQS</sequence>
<comment type="caution">
    <text evidence="3">The sequence shown here is derived from an EMBL/GenBank/DDBJ whole genome shotgun (WGS) entry which is preliminary data.</text>
</comment>
<dbReference type="EMBL" id="SWMS01000014">
    <property type="protein sequence ID" value="TKG67038.1"/>
    <property type="molecule type" value="Genomic_DNA"/>
</dbReference>
<reference evidence="3 4" key="1">
    <citation type="journal article" date="2015" name="Antonie Van Leeuwenhoek">
        <title>Prauserella endophytica sp. nov., an endophytic actinobacterium isolated from Tamarix taklamakanensis.</title>
        <authorList>
            <person name="Liu J.M."/>
            <person name="Habden X."/>
            <person name="Guo L."/>
            <person name="Tuo L."/>
            <person name="Jiang Z.K."/>
            <person name="Liu S.W."/>
            <person name="Liu X.F."/>
            <person name="Chen L."/>
            <person name="Li R.F."/>
            <person name="Zhang Y.Q."/>
            <person name="Sun C.H."/>
        </authorList>
    </citation>
    <scope>NUCLEOTIDE SEQUENCE [LARGE SCALE GENOMIC DNA]</scope>
    <source>
        <strain evidence="3 4">CGMCC 4.7182</strain>
    </source>
</reference>
<dbReference type="Proteomes" id="UP000309992">
    <property type="component" value="Unassembled WGS sequence"/>
</dbReference>
<feature type="region of interest" description="Disordered" evidence="2">
    <location>
        <begin position="187"/>
        <end position="211"/>
    </location>
</feature>
<evidence type="ECO:0008006" key="5">
    <source>
        <dbReference type="Google" id="ProtNLM"/>
    </source>
</evidence>
<evidence type="ECO:0000313" key="3">
    <source>
        <dbReference type="EMBL" id="TKG67038.1"/>
    </source>
</evidence>
<keyword evidence="4" id="KW-1185">Reference proteome</keyword>
<name>A0ABY2S068_9PSEU</name>
<protein>
    <recommendedName>
        <fullName evidence="5">DivIVA domain-containing protein</fullName>
    </recommendedName>
</protein>
<evidence type="ECO:0000256" key="1">
    <source>
        <dbReference type="SAM" id="Coils"/>
    </source>
</evidence>
<feature type="compositionally biased region" description="Basic and acidic residues" evidence="2">
    <location>
        <begin position="195"/>
        <end position="211"/>
    </location>
</feature>
<dbReference type="RefSeq" id="WP_137096170.1">
    <property type="nucleotide sequence ID" value="NZ_SWMS01000014.1"/>
</dbReference>
<accession>A0ABY2S068</accession>
<feature type="coiled-coil region" evidence="1">
    <location>
        <begin position="104"/>
        <end position="163"/>
    </location>
</feature>
<evidence type="ECO:0000256" key="2">
    <source>
        <dbReference type="SAM" id="MobiDB-lite"/>
    </source>
</evidence>
<keyword evidence="1" id="KW-0175">Coiled coil</keyword>
<proteinExistence type="predicted"/>